<dbReference type="SMART" id="SM00065">
    <property type="entry name" value="GAF"/>
    <property type="match status" value="1"/>
</dbReference>
<dbReference type="SMART" id="SM00387">
    <property type="entry name" value="HATPase_c"/>
    <property type="match status" value="1"/>
</dbReference>
<dbReference type="InterPro" id="IPR004358">
    <property type="entry name" value="Sig_transdc_His_kin-like_C"/>
</dbReference>
<dbReference type="SUPFAM" id="SSF47384">
    <property type="entry name" value="Homodimeric domain of signal transducing histidine kinase"/>
    <property type="match status" value="1"/>
</dbReference>
<reference evidence="7 8" key="1">
    <citation type="submission" date="2018-05" db="EMBL/GenBank/DDBJ databases">
        <title>Rhodohalobacter halophilus gen. nov., sp. nov., a moderately halophilic member of the family Balneolaceae.</title>
        <authorList>
            <person name="Liu Z.-W."/>
        </authorList>
    </citation>
    <scope>NUCLEOTIDE SEQUENCE [LARGE SCALE GENOMIC DNA]</scope>
    <source>
        <strain evidence="7 8">8A47</strain>
    </source>
</reference>
<dbReference type="PANTHER" id="PTHR43047:SF72">
    <property type="entry name" value="OSMOSENSING HISTIDINE PROTEIN KINASE SLN1"/>
    <property type="match status" value="1"/>
</dbReference>
<keyword evidence="3" id="KW-0597">Phosphoprotein</keyword>
<dbReference type="AlphaFoldDB" id="A0A316TM64"/>
<evidence type="ECO:0000256" key="4">
    <source>
        <dbReference type="ARBA" id="ARBA00022679"/>
    </source>
</evidence>
<dbReference type="RefSeq" id="WP_109647704.1">
    <property type="nucleotide sequence ID" value="NZ_QGGB01000009.1"/>
</dbReference>
<dbReference type="PRINTS" id="PR00344">
    <property type="entry name" value="BCTRLSENSOR"/>
</dbReference>
<keyword evidence="4" id="KW-0808">Transferase</keyword>
<sequence length="416" mass="46561">MNILANISSTHSQDLPIDPVREKERLESLQSYDVLDTGQEKEFDDLTRLAAEFCDAPAAMVNLIDEHRQWTKSVYGRDENAGRELPRNESICRYTIYEPDYLEVQDLSADSRFNRLSYVNGYPNLRYYLGVPLKDNRGNGIGALCVLDTKPRSMSEQQIRQLFTIASQVMARLDLHRRNDELIKLNEHKVTLMQMLSHDMRSPINGVIGMSSILADEIDDEDHREMVSILEQSAIQLNQMVDEIMNYSLIETNGFQLQKEATDISETVDNIEKLYKPFSKAKGIGLSVQNDIEAAVFVDKNKFEQILGNLISNALKFTREGGHVNASLALQRKQDGGHVLKLDVEDNGIGMEAEKASALFDESSKLSRSGTSGEKGTGLGLSIIKYFVDLHAGNIEVKSWPGKGTVFTVTIPVAIA</sequence>
<comment type="catalytic activity">
    <reaction evidence="1">
        <text>ATP + protein L-histidine = ADP + protein N-phospho-L-histidine.</text>
        <dbReference type="EC" id="2.7.13.3"/>
    </reaction>
</comment>
<evidence type="ECO:0000313" key="8">
    <source>
        <dbReference type="Proteomes" id="UP000245533"/>
    </source>
</evidence>
<dbReference type="Proteomes" id="UP000245533">
    <property type="component" value="Unassembled WGS sequence"/>
</dbReference>
<evidence type="ECO:0000256" key="1">
    <source>
        <dbReference type="ARBA" id="ARBA00000085"/>
    </source>
</evidence>
<dbReference type="GO" id="GO:0005886">
    <property type="term" value="C:plasma membrane"/>
    <property type="evidence" value="ECO:0007669"/>
    <property type="project" value="TreeGrafter"/>
</dbReference>
<dbReference type="CDD" id="cd00082">
    <property type="entry name" value="HisKA"/>
    <property type="match status" value="1"/>
</dbReference>
<dbReference type="PANTHER" id="PTHR43047">
    <property type="entry name" value="TWO-COMPONENT HISTIDINE PROTEIN KINASE"/>
    <property type="match status" value="1"/>
</dbReference>
<dbReference type="InterPro" id="IPR036890">
    <property type="entry name" value="HATPase_C_sf"/>
</dbReference>
<dbReference type="EC" id="2.7.13.3" evidence="2"/>
<dbReference type="EMBL" id="QGGB01000009">
    <property type="protein sequence ID" value="PWN05677.1"/>
    <property type="molecule type" value="Genomic_DNA"/>
</dbReference>
<dbReference type="Pfam" id="PF01590">
    <property type="entry name" value="GAF"/>
    <property type="match status" value="1"/>
</dbReference>
<evidence type="ECO:0000313" key="7">
    <source>
        <dbReference type="EMBL" id="PWN05677.1"/>
    </source>
</evidence>
<dbReference type="OrthoDB" id="9811889at2"/>
<dbReference type="SMART" id="SM00388">
    <property type="entry name" value="HisKA"/>
    <property type="match status" value="1"/>
</dbReference>
<evidence type="ECO:0000256" key="3">
    <source>
        <dbReference type="ARBA" id="ARBA00022553"/>
    </source>
</evidence>
<feature type="domain" description="Histidine kinase" evidence="6">
    <location>
        <begin position="195"/>
        <end position="415"/>
    </location>
</feature>
<protein>
    <recommendedName>
        <fullName evidence="2">histidine kinase</fullName>
        <ecNumber evidence="2">2.7.13.3</ecNumber>
    </recommendedName>
</protein>
<comment type="caution">
    <text evidence="7">The sequence shown here is derived from an EMBL/GenBank/DDBJ whole genome shotgun (WGS) entry which is preliminary data.</text>
</comment>
<dbReference type="InterPro" id="IPR036097">
    <property type="entry name" value="HisK_dim/P_sf"/>
</dbReference>
<dbReference type="InterPro" id="IPR003594">
    <property type="entry name" value="HATPase_dom"/>
</dbReference>
<dbReference type="Pfam" id="PF02518">
    <property type="entry name" value="HATPase_c"/>
    <property type="match status" value="1"/>
</dbReference>
<keyword evidence="5" id="KW-0418">Kinase</keyword>
<dbReference type="InterPro" id="IPR003018">
    <property type="entry name" value="GAF"/>
</dbReference>
<accession>A0A316TM64</accession>
<dbReference type="FunFam" id="3.30.565.10:FF:000006">
    <property type="entry name" value="Sensor histidine kinase WalK"/>
    <property type="match status" value="1"/>
</dbReference>
<evidence type="ECO:0000256" key="2">
    <source>
        <dbReference type="ARBA" id="ARBA00012438"/>
    </source>
</evidence>
<dbReference type="InterPro" id="IPR005467">
    <property type="entry name" value="His_kinase_dom"/>
</dbReference>
<dbReference type="GO" id="GO:0009927">
    <property type="term" value="F:histidine phosphotransfer kinase activity"/>
    <property type="evidence" value="ECO:0007669"/>
    <property type="project" value="TreeGrafter"/>
</dbReference>
<evidence type="ECO:0000256" key="5">
    <source>
        <dbReference type="ARBA" id="ARBA00022777"/>
    </source>
</evidence>
<dbReference type="GO" id="GO:0000155">
    <property type="term" value="F:phosphorelay sensor kinase activity"/>
    <property type="evidence" value="ECO:0007669"/>
    <property type="project" value="InterPro"/>
</dbReference>
<dbReference type="Pfam" id="PF00512">
    <property type="entry name" value="HisKA"/>
    <property type="match status" value="1"/>
</dbReference>
<organism evidence="7 8">
    <name type="scientific">Rhodohalobacter mucosus</name>
    <dbReference type="NCBI Taxonomy" id="2079485"/>
    <lineage>
        <taxon>Bacteria</taxon>
        <taxon>Pseudomonadati</taxon>
        <taxon>Balneolota</taxon>
        <taxon>Balneolia</taxon>
        <taxon>Balneolales</taxon>
        <taxon>Balneolaceae</taxon>
        <taxon>Rhodohalobacter</taxon>
    </lineage>
</organism>
<proteinExistence type="predicted"/>
<gene>
    <name evidence="7" type="ORF">DDZ15_13900</name>
</gene>
<dbReference type="Gene3D" id="1.10.287.130">
    <property type="match status" value="1"/>
</dbReference>
<dbReference type="InterPro" id="IPR029016">
    <property type="entry name" value="GAF-like_dom_sf"/>
</dbReference>
<dbReference type="PROSITE" id="PS50109">
    <property type="entry name" value="HIS_KIN"/>
    <property type="match status" value="1"/>
</dbReference>
<name>A0A316TM64_9BACT</name>
<dbReference type="Gene3D" id="3.30.565.10">
    <property type="entry name" value="Histidine kinase-like ATPase, C-terminal domain"/>
    <property type="match status" value="1"/>
</dbReference>
<dbReference type="Gene3D" id="3.30.450.40">
    <property type="match status" value="1"/>
</dbReference>
<dbReference type="SUPFAM" id="SSF55874">
    <property type="entry name" value="ATPase domain of HSP90 chaperone/DNA topoisomerase II/histidine kinase"/>
    <property type="match status" value="1"/>
</dbReference>
<keyword evidence="8" id="KW-1185">Reference proteome</keyword>
<dbReference type="InterPro" id="IPR003661">
    <property type="entry name" value="HisK_dim/P_dom"/>
</dbReference>
<dbReference type="SUPFAM" id="SSF55781">
    <property type="entry name" value="GAF domain-like"/>
    <property type="match status" value="1"/>
</dbReference>
<evidence type="ECO:0000259" key="6">
    <source>
        <dbReference type="PROSITE" id="PS50109"/>
    </source>
</evidence>